<sequence>MPRTNKLVDINRKLSDTQRSRVMKTPFRYLVEMKTYIGMNSTLLTELLHRWDASSLGFRVGVRTVAFKHLDLCLALGLPILGESLPESIDSDSQVRTLFDVNEVIDIDSVHSKLKVLQEEDNE</sequence>
<dbReference type="EnsemblPlants" id="KEH16436">
    <property type="protein sequence ID" value="KEH16436"/>
    <property type="gene ID" value="MTR_0186s0120"/>
</dbReference>
<dbReference type="AlphaFoldDB" id="A0A072TGY0"/>
<organism evidence="1 3">
    <name type="scientific">Medicago truncatula</name>
    <name type="common">Barrel medic</name>
    <name type="synonym">Medicago tribuloides</name>
    <dbReference type="NCBI Taxonomy" id="3880"/>
    <lineage>
        <taxon>Eukaryota</taxon>
        <taxon>Viridiplantae</taxon>
        <taxon>Streptophyta</taxon>
        <taxon>Embryophyta</taxon>
        <taxon>Tracheophyta</taxon>
        <taxon>Spermatophyta</taxon>
        <taxon>Magnoliopsida</taxon>
        <taxon>eudicotyledons</taxon>
        <taxon>Gunneridae</taxon>
        <taxon>Pentapetalae</taxon>
        <taxon>rosids</taxon>
        <taxon>fabids</taxon>
        <taxon>Fabales</taxon>
        <taxon>Fabaceae</taxon>
        <taxon>Papilionoideae</taxon>
        <taxon>50 kb inversion clade</taxon>
        <taxon>NPAAA clade</taxon>
        <taxon>Hologalegina</taxon>
        <taxon>IRL clade</taxon>
        <taxon>Trifolieae</taxon>
        <taxon>Medicago</taxon>
    </lineage>
</organism>
<evidence type="ECO:0000313" key="2">
    <source>
        <dbReference type="EnsemblPlants" id="KEH16436"/>
    </source>
</evidence>
<reference evidence="1 3" key="1">
    <citation type="journal article" date="2011" name="Nature">
        <title>The Medicago genome provides insight into the evolution of rhizobial symbioses.</title>
        <authorList>
            <person name="Young N.D."/>
            <person name="Debelle F."/>
            <person name="Oldroyd G.E."/>
            <person name="Geurts R."/>
            <person name="Cannon S.B."/>
            <person name="Udvardi M.K."/>
            <person name="Benedito V.A."/>
            <person name="Mayer K.F."/>
            <person name="Gouzy J."/>
            <person name="Schoof H."/>
            <person name="Van de Peer Y."/>
            <person name="Proost S."/>
            <person name="Cook D.R."/>
            <person name="Meyers B.C."/>
            <person name="Spannagl M."/>
            <person name="Cheung F."/>
            <person name="De Mita S."/>
            <person name="Krishnakumar V."/>
            <person name="Gundlach H."/>
            <person name="Zhou S."/>
            <person name="Mudge J."/>
            <person name="Bharti A.K."/>
            <person name="Murray J.D."/>
            <person name="Naoumkina M.A."/>
            <person name="Rosen B."/>
            <person name="Silverstein K.A."/>
            <person name="Tang H."/>
            <person name="Rombauts S."/>
            <person name="Zhao P.X."/>
            <person name="Zhou P."/>
            <person name="Barbe V."/>
            <person name="Bardou P."/>
            <person name="Bechner M."/>
            <person name="Bellec A."/>
            <person name="Berger A."/>
            <person name="Berges H."/>
            <person name="Bidwell S."/>
            <person name="Bisseling T."/>
            <person name="Choisne N."/>
            <person name="Couloux A."/>
            <person name="Denny R."/>
            <person name="Deshpande S."/>
            <person name="Dai X."/>
            <person name="Doyle J.J."/>
            <person name="Dudez A.M."/>
            <person name="Farmer A.D."/>
            <person name="Fouteau S."/>
            <person name="Franken C."/>
            <person name="Gibelin C."/>
            <person name="Gish J."/>
            <person name="Goldstein S."/>
            <person name="Gonzalez A.J."/>
            <person name="Green P.J."/>
            <person name="Hallab A."/>
            <person name="Hartog M."/>
            <person name="Hua A."/>
            <person name="Humphray S.J."/>
            <person name="Jeong D.H."/>
            <person name="Jing Y."/>
            <person name="Jocker A."/>
            <person name="Kenton S.M."/>
            <person name="Kim D.J."/>
            <person name="Klee K."/>
            <person name="Lai H."/>
            <person name="Lang C."/>
            <person name="Lin S."/>
            <person name="Macmil S.L."/>
            <person name="Magdelenat G."/>
            <person name="Matthews L."/>
            <person name="McCorrison J."/>
            <person name="Monaghan E.L."/>
            <person name="Mun J.H."/>
            <person name="Najar F.Z."/>
            <person name="Nicholson C."/>
            <person name="Noirot C."/>
            <person name="O'Bleness M."/>
            <person name="Paule C.R."/>
            <person name="Poulain J."/>
            <person name="Prion F."/>
            <person name="Qin B."/>
            <person name="Qu C."/>
            <person name="Retzel E.F."/>
            <person name="Riddle C."/>
            <person name="Sallet E."/>
            <person name="Samain S."/>
            <person name="Samson N."/>
            <person name="Sanders I."/>
            <person name="Saurat O."/>
            <person name="Scarpelli C."/>
            <person name="Schiex T."/>
            <person name="Segurens B."/>
            <person name="Severin A.J."/>
            <person name="Sherrier D.J."/>
            <person name="Shi R."/>
            <person name="Sims S."/>
            <person name="Singer S.R."/>
            <person name="Sinharoy S."/>
            <person name="Sterck L."/>
            <person name="Viollet A."/>
            <person name="Wang B.B."/>
            <person name="Wang K."/>
            <person name="Wang M."/>
            <person name="Wang X."/>
            <person name="Warfsmann J."/>
            <person name="Weissenbach J."/>
            <person name="White D.D."/>
            <person name="White J.D."/>
            <person name="Wiley G.B."/>
            <person name="Wincker P."/>
            <person name="Xing Y."/>
            <person name="Yang L."/>
            <person name="Yao Z."/>
            <person name="Ying F."/>
            <person name="Zhai J."/>
            <person name="Zhou L."/>
            <person name="Zuber A."/>
            <person name="Denarie J."/>
            <person name="Dixon R.A."/>
            <person name="May G.D."/>
            <person name="Schwartz D.C."/>
            <person name="Rogers J."/>
            <person name="Quetier F."/>
            <person name="Town C.D."/>
            <person name="Roe B.A."/>
        </authorList>
    </citation>
    <scope>NUCLEOTIDE SEQUENCE [LARGE SCALE GENOMIC DNA]</scope>
    <source>
        <strain evidence="1">A17</strain>
        <strain evidence="2 3">cv. Jemalong A17</strain>
    </source>
</reference>
<evidence type="ECO:0000313" key="1">
    <source>
        <dbReference type="EMBL" id="KEH16436.1"/>
    </source>
</evidence>
<evidence type="ECO:0000313" key="3">
    <source>
        <dbReference type="Proteomes" id="UP000002051"/>
    </source>
</evidence>
<dbReference type="EMBL" id="KL402911">
    <property type="protein sequence ID" value="KEH16436.1"/>
    <property type="molecule type" value="Genomic_DNA"/>
</dbReference>
<dbReference type="HOGENOM" id="CLU_2018666_0_0_1"/>
<dbReference type="PaxDb" id="3880-AES66374"/>
<reference evidence="1 3" key="2">
    <citation type="journal article" date="2014" name="BMC Genomics">
        <title>An improved genome release (version Mt4.0) for the model legume Medicago truncatula.</title>
        <authorList>
            <person name="Tang H."/>
            <person name="Krishnakumar V."/>
            <person name="Bidwell S."/>
            <person name="Rosen B."/>
            <person name="Chan A."/>
            <person name="Zhou S."/>
            <person name="Gentzbittel L."/>
            <person name="Childs K.L."/>
            <person name="Yandell M."/>
            <person name="Gundlach H."/>
            <person name="Mayer K.F."/>
            <person name="Schwartz D.C."/>
            <person name="Town C.D."/>
        </authorList>
    </citation>
    <scope>GENOME REANNOTATION</scope>
    <source>
        <strain evidence="1">A17</strain>
        <strain evidence="2 3">cv. Jemalong A17</strain>
    </source>
</reference>
<name>A0A072TGY0_MEDTR</name>
<gene>
    <name evidence="1" type="ORF">MTR_0186s0120</name>
</gene>
<accession>A0A072TGY0</accession>
<protein>
    <recommendedName>
        <fullName evidence="4">Aminotransferase-like plant mobile domain-containing protein</fullName>
    </recommendedName>
</protein>
<dbReference type="Proteomes" id="UP000002051">
    <property type="component" value="Unassembled WGS sequence"/>
</dbReference>
<keyword evidence="3" id="KW-1185">Reference proteome</keyword>
<evidence type="ECO:0008006" key="4">
    <source>
        <dbReference type="Google" id="ProtNLM"/>
    </source>
</evidence>
<proteinExistence type="predicted"/>
<reference evidence="2" key="3">
    <citation type="submission" date="2015-06" db="UniProtKB">
        <authorList>
            <consortium name="EnsemblPlants"/>
        </authorList>
    </citation>
    <scope>IDENTIFICATION</scope>
    <source>
        <strain evidence="2">cv. Jemalong A17</strain>
    </source>
</reference>